<evidence type="ECO:0000313" key="2">
    <source>
        <dbReference type="Proteomes" id="UP001652542"/>
    </source>
</evidence>
<accession>A0ABT2ZEA6</accession>
<evidence type="ECO:0000313" key="1">
    <source>
        <dbReference type="EMBL" id="MCV2869473.1"/>
    </source>
</evidence>
<gene>
    <name evidence="1" type="ORF">OEW28_12635</name>
</gene>
<organism evidence="1 2">
    <name type="scientific">Albidovulum marisflavi</name>
    <dbReference type="NCBI Taxonomy" id="2984159"/>
    <lineage>
        <taxon>Bacteria</taxon>
        <taxon>Pseudomonadati</taxon>
        <taxon>Pseudomonadota</taxon>
        <taxon>Alphaproteobacteria</taxon>
        <taxon>Rhodobacterales</taxon>
        <taxon>Paracoccaceae</taxon>
        <taxon>Albidovulum</taxon>
    </lineage>
</organism>
<protein>
    <submittedName>
        <fullName evidence="1">DUF6497 family protein</fullName>
    </submittedName>
</protein>
<keyword evidence="2" id="KW-1185">Reference proteome</keyword>
<name>A0ABT2ZEA6_9RHOB</name>
<dbReference type="RefSeq" id="WP_263735129.1">
    <property type="nucleotide sequence ID" value="NZ_JAOWKY010000003.1"/>
</dbReference>
<dbReference type="Pfam" id="PF20107">
    <property type="entry name" value="DUF6497"/>
    <property type="match status" value="1"/>
</dbReference>
<reference evidence="1 2" key="1">
    <citation type="submission" date="2022-10" db="EMBL/GenBank/DDBJ databases">
        <title>Defluviimonas sp. nov., isolated from ocean surface water.</title>
        <authorList>
            <person name="He W."/>
            <person name="Wang L."/>
            <person name="Zhang D.-F."/>
        </authorList>
    </citation>
    <scope>NUCLEOTIDE SEQUENCE [LARGE SCALE GENOMIC DNA]</scope>
    <source>
        <strain evidence="1 2">WL0002</strain>
    </source>
</reference>
<comment type="caution">
    <text evidence="1">The sequence shown here is derived from an EMBL/GenBank/DDBJ whole genome shotgun (WGS) entry which is preliminary data.</text>
</comment>
<dbReference type="EMBL" id="JAOWKY010000003">
    <property type="protein sequence ID" value="MCV2869473.1"/>
    <property type="molecule type" value="Genomic_DNA"/>
</dbReference>
<sequence length="125" mass="13583">MSTTFLASWAAAVPAEEAITLPSGMVVTYLDTVHTAPGPEGLTVRFRFTSPDLSTRPADDGTLEDMTWLCETYALPRIAVTGPEPQQVIITLADRPVAFGAADPEATQYFEAFRPEGQTCIWEAF</sequence>
<proteinExistence type="predicted"/>
<dbReference type="Proteomes" id="UP001652542">
    <property type="component" value="Unassembled WGS sequence"/>
</dbReference>
<dbReference type="InterPro" id="IPR045467">
    <property type="entry name" value="DUF6497"/>
</dbReference>